<keyword evidence="1" id="KW-0812">Transmembrane</keyword>
<accession>A0A0F9HTV5</accession>
<reference evidence="2" key="1">
    <citation type="journal article" date="2015" name="Nature">
        <title>Complex archaea that bridge the gap between prokaryotes and eukaryotes.</title>
        <authorList>
            <person name="Spang A."/>
            <person name="Saw J.H."/>
            <person name="Jorgensen S.L."/>
            <person name="Zaremba-Niedzwiedzka K."/>
            <person name="Martijn J."/>
            <person name="Lind A.E."/>
            <person name="van Eijk R."/>
            <person name="Schleper C."/>
            <person name="Guy L."/>
            <person name="Ettema T.J."/>
        </authorList>
    </citation>
    <scope>NUCLEOTIDE SEQUENCE</scope>
</reference>
<evidence type="ECO:0008006" key="3">
    <source>
        <dbReference type="Google" id="ProtNLM"/>
    </source>
</evidence>
<feature type="non-terminal residue" evidence="2">
    <location>
        <position position="1"/>
    </location>
</feature>
<dbReference type="AlphaFoldDB" id="A0A0F9HTV5"/>
<feature type="transmembrane region" description="Helical" evidence="1">
    <location>
        <begin position="41"/>
        <end position="61"/>
    </location>
</feature>
<sequence length="98" mass="10665">AEAMSYLESSVVDKAAESISDTMFGQKEIISGHKLSSFANLFDKIIVDGAVNAIAKIIFFLGDRVRKMQSGLVQNYALIIVFAIAFMIFTLSIKGGLK</sequence>
<evidence type="ECO:0000256" key="1">
    <source>
        <dbReference type="SAM" id="Phobius"/>
    </source>
</evidence>
<evidence type="ECO:0000313" key="2">
    <source>
        <dbReference type="EMBL" id="KKL78567.1"/>
    </source>
</evidence>
<dbReference type="EMBL" id="LAZR01023417">
    <property type="protein sequence ID" value="KKL78567.1"/>
    <property type="molecule type" value="Genomic_DNA"/>
</dbReference>
<gene>
    <name evidence="2" type="ORF">LCGC14_2023530</name>
</gene>
<organism evidence="2">
    <name type="scientific">marine sediment metagenome</name>
    <dbReference type="NCBI Taxonomy" id="412755"/>
    <lineage>
        <taxon>unclassified sequences</taxon>
        <taxon>metagenomes</taxon>
        <taxon>ecological metagenomes</taxon>
    </lineage>
</organism>
<dbReference type="Gene3D" id="1.20.5.2700">
    <property type="match status" value="1"/>
</dbReference>
<proteinExistence type="predicted"/>
<protein>
    <recommendedName>
        <fullName evidence="3">NADH-quinone oxidoreductase subunit L</fullName>
    </recommendedName>
</protein>
<feature type="transmembrane region" description="Helical" evidence="1">
    <location>
        <begin position="73"/>
        <end position="93"/>
    </location>
</feature>
<keyword evidence="1" id="KW-0472">Membrane</keyword>
<keyword evidence="1" id="KW-1133">Transmembrane helix</keyword>
<comment type="caution">
    <text evidence="2">The sequence shown here is derived from an EMBL/GenBank/DDBJ whole genome shotgun (WGS) entry which is preliminary data.</text>
</comment>
<name>A0A0F9HTV5_9ZZZZ</name>